<dbReference type="STRING" id="1123071.SAMN02745181_3738"/>
<proteinExistence type="predicted"/>
<name>A0A1M6S713_9BACT</name>
<protein>
    <submittedName>
        <fullName evidence="1">Uncharacterized protein</fullName>
    </submittedName>
</protein>
<accession>A0A1M6S713</accession>
<organism evidence="1 2">
    <name type="scientific">Rubritalea squalenifaciens DSM 18772</name>
    <dbReference type="NCBI Taxonomy" id="1123071"/>
    <lineage>
        <taxon>Bacteria</taxon>
        <taxon>Pseudomonadati</taxon>
        <taxon>Verrucomicrobiota</taxon>
        <taxon>Verrucomicrobiia</taxon>
        <taxon>Verrucomicrobiales</taxon>
        <taxon>Rubritaleaceae</taxon>
        <taxon>Rubritalea</taxon>
    </lineage>
</organism>
<dbReference type="EMBL" id="FQYR01000009">
    <property type="protein sequence ID" value="SHK40491.1"/>
    <property type="molecule type" value="Genomic_DNA"/>
</dbReference>
<reference evidence="1 2" key="1">
    <citation type="submission" date="2016-11" db="EMBL/GenBank/DDBJ databases">
        <authorList>
            <person name="Jaros S."/>
            <person name="Januszkiewicz K."/>
            <person name="Wedrychowicz H."/>
        </authorList>
    </citation>
    <scope>NUCLEOTIDE SEQUENCE [LARGE SCALE GENOMIC DNA]</scope>
    <source>
        <strain evidence="1 2">DSM 18772</strain>
    </source>
</reference>
<dbReference type="Proteomes" id="UP000184510">
    <property type="component" value="Unassembled WGS sequence"/>
</dbReference>
<dbReference type="AlphaFoldDB" id="A0A1M6S713"/>
<dbReference type="RefSeq" id="WP_143185277.1">
    <property type="nucleotide sequence ID" value="NZ_FQYR01000009.1"/>
</dbReference>
<keyword evidence="2" id="KW-1185">Reference proteome</keyword>
<evidence type="ECO:0000313" key="2">
    <source>
        <dbReference type="Proteomes" id="UP000184510"/>
    </source>
</evidence>
<sequence>MPNPFCQRKSHAVFSARNFVRVLLAVTLLAQVARGKEYVILTVFKGDYDGPCRILLRIGGEPITYDFGGFRSTVFLPWEEDQKIRLEIDRMNQAYPVTGLDFAVKWYSLSDPVEPDDLTVFWGRVKDTKTLWEEKGIKVPAGAVIERTVKLNLDHHEENALSGMQELTKEDVEGVKEAYLSYVRALGESSLDKYKKHFVNPDDIEMDELDAAYKFPKGKVINFAGKREVDVVLGKKVALVRLKEQQLDGEDALVWDVVKIRGDEIRDGDGYYRFSRRQDGKWVVWYGAWEPHVLKEVATKESVTGVRPQIISKVLGQIGQLKQGDGWDDFCKAAGLDRKDLEVVKGVGAHGVDTFLYRFVEHDGWLLQVLYKTPKEGQKDELLRIGVIKSDVDQARKAWPNLKLSIYPYYQNGKVVKEEQN</sequence>
<gene>
    <name evidence="1" type="ORF">SAMN02745181_3738</name>
</gene>
<evidence type="ECO:0000313" key="1">
    <source>
        <dbReference type="EMBL" id="SHK40491.1"/>
    </source>
</evidence>
<dbReference type="InParanoid" id="A0A1M6S713"/>